<reference evidence="4" key="1">
    <citation type="journal article" date="2014" name="Int. J. Syst. Evol. Microbiol.">
        <title>Complete genome sequence of Corynebacterium casei LMG S-19264T (=DSM 44701T), isolated from a smear-ripened cheese.</title>
        <authorList>
            <consortium name="US DOE Joint Genome Institute (JGI-PGF)"/>
            <person name="Walter F."/>
            <person name="Albersmeier A."/>
            <person name="Kalinowski J."/>
            <person name="Ruckert C."/>
        </authorList>
    </citation>
    <scope>NUCLEOTIDE SEQUENCE</scope>
    <source>
        <strain evidence="4">JCM 31311</strain>
    </source>
</reference>
<evidence type="ECO:0000259" key="3">
    <source>
        <dbReference type="PROSITE" id="PS51186"/>
    </source>
</evidence>
<dbReference type="SUPFAM" id="SSF55729">
    <property type="entry name" value="Acyl-CoA N-acyltransferases (Nat)"/>
    <property type="match status" value="1"/>
</dbReference>
<dbReference type="CDD" id="cd04301">
    <property type="entry name" value="NAT_SF"/>
    <property type="match status" value="1"/>
</dbReference>
<dbReference type="EMBL" id="BMQL01000021">
    <property type="protein sequence ID" value="GGR18261.1"/>
    <property type="molecule type" value="Genomic_DNA"/>
</dbReference>
<gene>
    <name evidence="4" type="ORF">GCM10008957_33790</name>
</gene>
<dbReference type="Gene3D" id="3.40.630.30">
    <property type="match status" value="1"/>
</dbReference>
<dbReference type="PROSITE" id="PS51186">
    <property type="entry name" value="GNAT"/>
    <property type="match status" value="1"/>
</dbReference>
<reference evidence="4" key="2">
    <citation type="submission" date="2020-09" db="EMBL/GenBank/DDBJ databases">
        <authorList>
            <person name="Sun Q."/>
            <person name="Ohkuma M."/>
        </authorList>
    </citation>
    <scope>NUCLEOTIDE SEQUENCE</scope>
    <source>
        <strain evidence="4">JCM 31311</strain>
    </source>
</reference>
<proteinExistence type="predicted"/>
<keyword evidence="2" id="KW-0012">Acyltransferase</keyword>
<protein>
    <recommendedName>
        <fullName evidence="3">N-acetyltransferase domain-containing protein</fullName>
    </recommendedName>
</protein>
<evidence type="ECO:0000313" key="4">
    <source>
        <dbReference type="EMBL" id="GGR18261.1"/>
    </source>
</evidence>
<evidence type="ECO:0000313" key="5">
    <source>
        <dbReference type="Proteomes" id="UP000603865"/>
    </source>
</evidence>
<organism evidence="4 5">
    <name type="scientific">Deinococcus ruber</name>
    <dbReference type="NCBI Taxonomy" id="1848197"/>
    <lineage>
        <taxon>Bacteria</taxon>
        <taxon>Thermotogati</taxon>
        <taxon>Deinococcota</taxon>
        <taxon>Deinococci</taxon>
        <taxon>Deinococcales</taxon>
        <taxon>Deinococcaceae</taxon>
        <taxon>Deinococcus</taxon>
    </lineage>
</organism>
<dbReference type="AlphaFoldDB" id="A0A918F9H2"/>
<dbReference type="PANTHER" id="PTHR43877">
    <property type="entry name" value="AMINOALKYLPHOSPHONATE N-ACETYLTRANSFERASE-RELATED-RELATED"/>
    <property type="match status" value="1"/>
</dbReference>
<name>A0A918F9H2_9DEIO</name>
<evidence type="ECO:0000256" key="1">
    <source>
        <dbReference type="ARBA" id="ARBA00022679"/>
    </source>
</evidence>
<dbReference type="Pfam" id="PF00583">
    <property type="entry name" value="Acetyltransf_1"/>
    <property type="match status" value="1"/>
</dbReference>
<evidence type="ECO:0000256" key="2">
    <source>
        <dbReference type="ARBA" id="ARBA00023315"/>
    </source>
</evidence>
<dbReference type="GO" id="GO:0016747">
    <property type="term" value="F:acyltransferase activity, transferring groups other than amino-acyl groups"/>
    <property type="evidence" value="ECO:0007669"/>
    <property type="project" value="InterPro"/>
</dbReference>
<keyword evidence="1" id="KW-0808">Transferase</keyword>
<accession>A0A918F9H2</accession>
<dbReference type="InterPro" id="IPR000182">
    <property type="entry name" value="GNAT_dom"/>
</dbReference>
<dbReference type="InterPro" id="IPR016181">
    <property type="entry name" value="Acyl_CoA_acyltransferase"/>
</dbReference>
<sequence length="170" mass="18773">MTTHTTRSAELNPAEAVTIAPMKTAADAQAFYDLNAEWITAHFELEPNDLELLNNPHRVVMDPGGQIYLAHTGGRTVGCVALMAYEPGTYKIAKMAVTPACRGRGIGRQLLVHAIEEARLMGARTLFLASSSTLVPAIRLYETVGFQCLNSNEWPFMRFARANVFMRMDV</sequence>
<keyword evidence="5" id="KW-1185">Reference proteome</keyword>
<comment type="caution">
    <text evidence="4">The sequence shown here is derived from an EMBL/GenBank/DDBJ whole genome shotgun (WGS) entry which is preliminary data.</text>
</comment>
<dbReference type="Proteomes" id="UP000603865">
    <property type="component" value="Unassembled WGS sequence"/>
</dbReference>
<feature type="domain" description="N-acetyltransferase" evidence="3">
    <location>
        <begin position="17"/>
        <end position="170"/>
    </location>
</feature>
<dbReference type="InterPro" id="IPR050832">
    <property type="entry name" value="Bact_Acetyltransf"/>
</dbReference>